<organism evidence="2 3">
    <name type="scientific">Colocasia esculenta</name>
    <name type="common">Wild taro</name>
    <name type="synonym">Arum esculentum</name>
    <dbReference type="NCBI Taxonomy" id="4460"/>
    <lineage>
        <taxon>Eukaryota</taxon>
        <taxon>Viridiplantae</taxon>
        <taxon>Streptophyta</taxon>
        <taxon>Embryophyta</taxon>
        <taxon>Tracheophyta</taxon>
        <taxon>Spermatophyta</taxon>
        <taxon>Magnoliopsida</taxon>
        <taxon>Liliopsida</taxon>
        <taxon>Araceae</taxon>
        <taxon>Aroideae</taxon>
        <taxon>Colocasieae</taxon>
        <taxon>Colocasia</taxon>
    </lineage>
</organism>
<protein>
    <submittedName>
        <fullName evidence="2">Uncharacterized protein</fullName>
    </submittedName>
</protein>
<dbReference type="Proteomes" id="UP000652761">
    <property type="component" value="Unassembled WGS sequence"/>
</dbReference>
<sequence length="543" mass="56989">QQQPPPPVGVVRSNSGATGVGGTHEEEGALFVKGGGAGRRGWRSRRMAVVIMGSANDKNGADPVFHDFLGMSCGEAPPAVWARVRAGGRAVEVPEASVSVSASAASAGASSGGQGLVSGGSDLASGRRCFSLPTLSFLSKWAISICSLGGIHMLKPFQLVITPWECLSGSEVNNQLLGRKRSNSDSAFMGGLLRERGLSMAWDSPESSRMLKMPPKEVMSERHGRPHDDIVFTTQSSPRPASLAVHPHVTGRPDFVTSRWEQTTPLSSGSMLHYTSRFGQSAMQVDKPSPCSYKESSTAIPLVSQAAADEGSRTGIKGAGILNVITSGGGSGERKTAGTLPCNTRMTAIPQITEPASSNMLRAEGGRPSAHWTSSPSRPRCCNPTPPAPPRLCSTHTTAHTAAPLLRMRHCSSALPDIPLHLCHLRCTTSFLSTLAVTVLPAGGRSTGTAAETLCHSHCCCHHATSVNHYFGTVEGGTPPLNHRQPTGTHPASSVVTAQSYAGWDIWAHLARACITSGPHWLVGWSSTDSASIPPGLVTFQQA</sequence>
<dbReference type="EMBL" id="NMUH01003023">
    <property type="protein sequence ID" value="MQM03383.1"/>
    <property type="molecule type" value="Genomic_DNA"/>
</dbReference>
<evidence type="ECO:0000313" key="2">
    <source>
        <dbReference type="EMBL" id="MQM03383.1"/>
    </source>
</evidence>
<feature type="non-terminal residue" evidence="2">
    <location>
        <position position="1"/>
    </location>
</feature>
<feature type="non-terminal residue" evidence="2">
    <location>
        <position position="543"/>
    </location>
</feature>
<comment type="caution">
    <text evidence="2">The sequence shown here is derived from an EMBL/GenBank/DDBJ whole genome shotgun (WGS) entry which is preliminary data.</text>
</comment>
<dbReference type="OrthoDB" id="1908882at2759"/>
<evidence type="ECO:0000313" key="3">
    <source>
        <dbReference type="Proteomes" id="UP000652761"/>
    </source>
</evidence>
<reference evidence="2" key="1">
    <citation type="submission" date="2017-07" db="EMBL/GenBank/DDBJ databases">
        <title>Taro Niue Genome Assembly and Annotation.</title>
        <authorList>
            <person name="Atibalentja N."/>
            <person name="Keating K."/>
            <person name="Fields C.J."/>
        </authorList>
    </citation>
    <scope>NUCLEOTIDE SEQUENCE</scope>
    <source>
        <strain evidence="2">Niue_2</strain>
        <tissue evidence="2">Leaf</tissue>
    </source>
</reference>
<keyword evidence="3" id="KW-1185">Reference proteome</keyword>
<name>A0A843VWM4_COLES</name>
<feature type="region of interest" description="Disordered" evidence="1">
    <location>
        <begin position="1"/>
        <end position="27"/>
    </location>
</feature>
<proteinExistence type="predicted"/>
<evidence type="ECO:0000256" key="1">
    <source>
        <dbReference type="SAM" id="MobiDB-lite"/>
    </source>
</evidence>
<feature type="region of interest" description="Disordered" evidence="1">
    <location>
        <begin position="361"/>
        <end position="381"/>
    </location>
</feature>
<accession>A0A843VWM4</accession>
<dbReference type="AlphaFoldDB" id="A0A843VWM4"/>
<gene>
    <name evidence="2" type="ORF">Taro_036164</name>
</gene>